<dbReference type="GO" id="GO:0051213">
    <property type="term" value="F:dioxygenase activity"/>
    <property type="evidence" value="ECO:0007669"/>
    <property type="project" value="UniProtKB-KW"/>
</dbReference>
<accession>A0A7D5Y6L8</accession>
<proteinExistence type="predicted"/>
<dbReference type="Gene3D" id="2.60.120.620">
    <property type="entry name" value="q2cbj1_9rhob like domain"/>
    <property type="match status" value="1"/>
</dbReference>
<organism evidence="1">
    <name type="scientific">Micromonospora carbonacea</name>
    <dbReference type="NCBI Taxonomy" id="47853"/>
    <lineage>
        <taxon>Bacteria</taxon>
        <taxon>Bacillati</taxon>
        <taxon>Actinomycetota</taxon>
        <taxon>Actinomycetes</taxon>
        <taxon>Micromonosporales</taxon>
        <taxon>Micromonosporaceae</taxon>
        <taxon>Micromonospora</taxon>
    </lineage>
</organism>
<protein>
    <submittedName>
        <fullName evidence="1">Phytanoyl-CoA dioxygenase</fullName>
    </submittedName>
</protein>
<dbReference type="EMBL" id="CP058905">
    <property type="protein sequence ID" value="QLJ99352.1"/>
    <property type="molecule type" value="Genomic_DNA"/>
</dbReference>
<gene>
    <name evidence="1" type="primary">eveU9</name>
    <name evidence="1" type="ORF">HZU44_04185</name>
</gene>
<dbReference type="SUPFAM" id="SSF51197">
    <property type="entry name" value="Clavaminate synthase-like"/>
    <property type="match status" value="1"/>
</dbReference>
<sequence length="284" mass="31688">MSAQVLSDEQVERFVSDGFVKLEAAFPAELAQQGRELLWRQLGMDPEDRSTWSREVVRLGLQDAEPFVRSATTPRLHAAFDQLVGVGRWKPLDRIGTFPVRFPVPKRPEQTEDYGWHIDASFLADDAQRLGPQNWEGELDLVPPNYAEVFRCNLRSRGRALLLLFLFSDTDEREAPTLVRVGSHLDVPPLLEPYGPEGTYLDVGDVGRDRPLASATGRAGDVYLCHPFLVHTPVANTGTRPRFMAQPSLQPVGELDLDRPDGDYSPVERAVRIGLGLPAAEPVR</sequence>
<reference evidence="1" key="1">
    <citation type="submission" date="2020-08" db="EMBL/GenBank/DDBJ databases">
        <title>A bifunctional nitrone conjugated secondary metabolite targeting the ribosome.</title>
        <authorList>
            <person name="Limbrick E.M."/>
            <person name="Graf M."/>
            <person name="Derewacz D.K."/>
            <person name="Nguyen F."/>
            <person name="Spraggins J.M."/>
            <person name="Wieland M."/>
            <person name="Ynigez-Gutierrez A.E."/>
            <person name="Reisman B.J."/>
            <person name="Zinshteyn B."/>
            <person name="McCulloch K."/>
            <person name="Iverson T.M."/>
            <person name="Green R."/>
            <person name="Wilson D.N."/>
            <person name="Bachmann B.O."/>
        </authorList>
    </citation>
    <scope>NUCLEOTIDE SEQUENCE</scope>
    <source>
        <strain evidence="1">Africana</strain>
    </source>
</reference>
<keyword evidence="1" id="KW-0223">Dioxygenase</keyword>
<name>A0A7D5Y6L8_9ACTN</name>
<dbReference type="AlphaFoldDB" id="A0A7D5Y6L8"/>
<keyword evidence="1" id="KW-0560">Oxidoreductase</keyword>
<evidence type="ECO:0000313" key="1">
    <source>
        <dbReference type="EMBL" id="QLJ99352.1"/>
    </source>
</evidence>